<name>A0A1I8M3P0_MUSDO</name>
<dbReference type="EnsemblMetazoa" id="MDOA000930-RA">
    <property type="protein sequence ID" value="MDOA000930-PA"/>
    <property type="gene ID" value="MDOA000930"/>
</dbReference>
<dbReference type="InterPro" id="IPR037393">
    <property type="entry name" value="Bud22/SRFB1"/>
</dbReference>
<dbReference type="AlphaFoldDB" id="A0A1I8M3P0"/>
<evidence type="ECO:0000313" key="4">
    <source>
        <dbReference type="RefSeq" id="XP_005184838.1"/>
    </source>
</evidence>
<reference evidence="2" key="1">
    <citation type="submission" date="2020-05" db="UniProtKB">
        <authorList>
            <consortium name="EnsemblMetazoa"/>
        </authorList>
    </citation>
    <scope>IDENTIFICATION</scope>
    <source>
        <strain evidence="2">Aabys</strain>
    </source>
</reference>
<dbReference type="VEuPathDB" id="VectorBase:MDOA000930"/>
<dbReference type="OrthoDB" id="3364872at2759"/>
<evidence type="ECO:0000256" key="1">
    <source>
        <dbReference type="SAM" id="MobiDB-lite"/>
    </source>
</evidence>
<dbReference type="STRING" id="7370.A0A1I8M3P0"/>
<feature type="compositionally biased region" description="Basic and acidic residues" evidence="1">
    <location>
        <begin position="335"/>
        <end position="397"/>
    </location>
</feature>
<dbReference type="VEuPathDB" id="VectorBase:MDOMA2_003335"/>
<feature type="compositionally biased region" description="Basic and acidic residues" evidence="1">
    <location>
        <begin position="313"/>
        <end position="327"/>
    </location>
</feature>
<evidence type="ECO:0000313" key="3">
    <source>
        <dbReference type="Proteomes" id="UP001652621"/>
    </source>
</evidence>
<dbReference type="eggNOG" id="ENOG502SB03">
    <property type="taxonomic scope" value="Eukaryota"/>
</dbReference>
<reference evidence="4" key="2">
    <citation type="submission" date="2025-04" db="UniProtKB">
        <authorList>
            <consortium name="RefSeq"/>
        </authorList>
    </citation>
    <scope>IDENTIFICATION</scope>
    <source>
        <strain evidence="4">Aabys</strain>
    </source>
</reference>
<gene>
    <name evidence="2" type="primary">101895669</name>
    <name evidence="4" type="synonym">LOC101895669</name>
</gene>
<proteinExistence type="predicted"/>
<feature type="compositionally biased region" description="Basic and acidic residues" evidence="1">
    <location>
        <begin position="132"/>
        <end position="168"/>
    </location>
</feature>
<evidence type="ECO:0000313" key="2">
    <source>
        <dbReference type="EnsemblMetazoa" id="MDOA000930-PA"/>
    </source>
</evidence>
<feature type="compositionally biased region" description="Basic and acidic residues" evidence="1">
    <location>
        <begin position="405"/>
        <end position="434"/>
    </location>
</feature>
<organism evidence="2">
    <name type="scientific">Musca domestica</name>
    <name type="common">House fly</name>
    <dbReference type="NCBI Taxonomy" id="7370"/>
    <lineage>
        <taxon>Eukaryota</taxon>
        <taxon>Metazoa</taxon>
        <taxon>Ecdysozoa</taxon>
        <taxon>Arthropoda</taxon>
        <taxon>Hexapoda</taxon>
        <taxon>Insecta</taxon>
        <taxon>Pterygota</taxon>
        <taxon>Neoptera</taxon>
        <taxon>Endopterygota</taxon>
        <taxon>Diptera</taxon>
        <taxon>Brachycera</taxon>
        <taxon>Muscomorpha</taxon>
        <taxon>Muscoidea</taxon>
        <taxon>Muscidae</taxon>
        <taxon>Musca</taxon>
    </lineage>
</organism>
<protein>
    <submittedName>
        <fullName evidence="4">Serum response factor-binding protein 1</fullName>
    </submittedName>
</protein>
<dbReference type="KEGG" id="mde:101895669"/>
<sequence length="520" mass="60662">MLNKLQFNNMVISNKKGIQQARLQTINKLVHKIRKLKTLLEKRPDDGKCKERIRKSTETMEHLKKLKRVEIMKGVLLLEKPPAAVITNGSSTPEEMAGALLSMNKVMQGLIKRFKLELKLEDNESAKWREELRENSKRRQKIERTEEKKRKRQAMKEQKAMARKRNEWLEQNCPNGGSEEAPKDDSISTVPGWKVEEVEEEKLPKEIVESKPILAIEKPKIKRTKPVKDEKPIRNDVPIKKSKPEVKPTLREPQENPTPKYESDEESQPESFKPGDDDNAESETEETTHVVDPFFVTETGENYLSTAVVSKSQVEETYKEEEKDRHLIQLNGSKKYTDFRDNRKQQRREDSFPQKDKWQDKKYPQQSNRFERRRQDQQQRGENKFPQRNKWNDDKHSQKPNRFGNDNRRQGHQRFDDKPKDDFKNNIDAGEKLHPSWAAKQKLKPIITGFQGKKIVFGDGEGEKEDKGNVRSLNVNKSAKETKPQNVSGENLHPSWAAKQKQKPVITAFQGKKISFDNDD</sequence>
<feature type="compositionally biased region" description="Basic and acidic residues" evidence="1">
    <location>
        <begin position="226"/>
        <end position="254"/>
    </location>
</feature>
<dbReference type="GO" id="GO:0005634">
    <property type="term" value="C:nucleus"/>
    <property type="evidence" value="ECO:0007669"/>
    <property type="project" value="TreeGrafter"/>
</dbReference>
<feature type="region of interest" description="Disordered" evidence="1">
    <location>
        <begin position="132"/>
        <end position="192"/>
    </location>
</feature>
<feature type="compositionally biased region" description="Polar residues" evidence="1">
    <location>
        <begin position="299"/>
        <end position="312"/>
    </location>
</feature>
<feature type="region of interest" description="Disordered" evidence="1">
    <location>
        <begin position="208"/>
        <end position="504"/>
    </location>
</feature>
<dbReference type="Proteomes" id="UP001652621">
    <property type="component" value="Unplaced"/>
</dbReference>
<keyword evidence="3" id="KW-1185">Reference proteome</keyword>
<accession>A0A1I8M3P0</accession>
<dbReference type="RefSeq" id="XP_005184838.1">
    <property type="nucleotide sequence ID" value="XM_005184781.3"/>
</dbReference>
<dbReference type="GO" id="GO:0030490">
    <property type="term" value="P:maturation of SSU-rRNA"/>
    <property type="evidence" value="ECO:0007669"/>
    <property type="project" value="TreeGrafter"/>
</dbReference>
<dbReference type="PANTHER" id="PTHR23325">
    <property type="entry name" value="SERUM RESPONSE FACTOR-BINDING"/>
    <property type="match status" value="1"/>
</dbReference>
<dbReference type="GO" id="GO:0030686">
    <property type="term" value="C:90S preribosome"/>
    <property type="evidence" value="ECO:0007669"/>
    <property type="project" value="TreeGrafter"/>
</dbReference>
<dbReference type="PANTHER" id="PTHR23325:SF1">
    <property type="entry name" value="SERUM RESPONSE FACTOR-BINDING PROTEIN 1"/>
    <property type="match status" value="1"/>
</dbReference>